<dbReference type="GO" id="GO:0008270">
    <property type="term" value="F:zinc ion binding"/>
    <property type="evidence" value="ECO:0007669"/>
    <property type="project" value="InterPro"/>
</dbReference>
<dbReference type="STRING" id="29421.B2M20_15205"/>
<evidence type="ECO:0000313" key="1">
    <source>
        <dbReference type="EMBL" id="OPH81914.1"/>
    </source>
</evidence>
<proteinExistence type="predicted"/>
<accession>A0A1V4HVG0</accession>
<protein>
    <recommendedName>
        <fullName evidence="3">DNA primase</fullName>
    </recommendedName>
</protein>
<gene>
    <name evidence="1" type="ORF">B2M20_15205</name>
</gene>
<organism evidence="1 2">
    <name type="scientific">Nitrobacter vulgaris</name>
    <dbReference type="NCBI Taxonomy" id="29421"/>
    <lineage>
        <taxon>Bacteria</taxon>
        <taxon>Pseudomonadati</taxon>
        <taxon>Pseudomonadota</taxon>
        <taxon>Alphaproteobacteria</taxon>
        <taxon>Hyphomicrobiales</taxon>
        <taxon>Nitrobacteraceae</taxon>
        <taxon>Nitrobacter</taxon>
    </lineage>
</organism>
<name>A0A1V4HVG0_NITVU</name>
<keyword evidence="2" id="KW-1185">Reference proteome</keyword>
<comment type="caution">
    <text evidence="1">The sequence shown here is derived from an EMBL/GenBank/DDBJ whole genome shotgun (WGS) entry which is preliminary data.</text>
</comment>
<dbReference type="RefSeq" id="WP_079447978.1">
    <property type="nucleotide sequence ID" value="NZ_MWPQ01000054.1"/>
</dbReference>
<reference evidence="1 2" key="1">
    <citation type="submission" date="2017-02" db="EMBL/GenBank/DDBJ databases">
        <title>Genome sequence of the nitrite-oxidizing bacterium Nitrobacter vulgaris strain Ab1.</title>
        <authorList>
            <person name="Mellbye B.L."/>
            <person name="Davis E.W."/>
            <person name="Spieck E."/>
            <person name="Chang J.H."/>
            <person name="Bottomley P.J."/>
            <person name="Sayavedra-Soto L.A."/>
        </authorList>
    </citation>
    <scope>NUCLEOTIDE SEQUENCE [LARGE SCALE GENOMIC DNA]</scope>
    <source>
        <strain evidence="1 2">Ab1</strain>
    </source>
</reference>
<dbReference type="GO" id="GO:0003677">
    <property type="term" value="F:DNA binding"/>
    <property type="evidence" value="ECO:0007669"/>
    <property type="project" value="InterPro"/>
</dbReference>
<sequence length="99" mass="10995">MNAIDFVRVNMAALSALPSLLARWLPCGRREGREYIARNPRRADRTAGSFRINIITGRWADFATGDTGGDPVSLAAYLFDLSQFEAARRLAAMLGIHER</sequence>
<dbReference type="SUPFAM" id="SSF57783">
    <property type="entry name" value="Zinc beta-ribbon"/>
    <property type="match status" value="1"/>
</dbReference>
<dbReference type="AlphaFoldDB" id="A0A1V4HVG0"/>
<dbReference type="InterPro" id="IPR036977">
    <property type="entry name" value="DNA_primase_Znf_CHC2"/>
</dbReference>
<evidence type="ECO:0000313" key="2">
    <source>
        <dbReference type="Proteomes" id="UP000189940"/>
    </source>
</evidence>
<dbReference type="EMBL" id="MWPQ01000054">
    <property type="protein sequence ID" value="OPH81914.1"/>
    <property type="molecule type" value="Genomic_DNA"/>
</dbReference>
<dbReference type="OrthoDB" id="9811157at2"/>
<dbReference type="GO" id="GO:0006260">
    <property type="term" value="P:DNA replication"/>
    <property type="evidence" value="ECO:0007669"/>
    <property type="project" value="InterPro"/>
</dbReference>
<dbReference type="Proteomes" id="UP000189940">
    <property type="component" value="Unassembled WGS sequence"/>
</dbReference>
<dbReference type="Gene3D" id="3.90.580.10">
    <property type="entry name" value="Zinc finger, CHC2-type domain"/>
    <property type="match status" value="1"/>
</dbReference>
<evidence type="ECO:0008006" key="3">
    <source>
        <dbReference type="Google" id="ProtNLM"/>
    </source>
</evidence>